<dbReference type="AlphaFoldDB" id="A0A183BT98"/>
<proteinExistence type="predicted"/>
<reference evidence="3" key="1">
    <citation type="submission" date="2014-05" db="EMBL/GenBank/DDBJ databases">
        <title>The genome and life-stage specific transcriptomes of Globodera pallida elucidate key aspects of plant parasitism by a cyst nematode.</title>
        <authorList>
            <person name="Cotton J.A."/>
            <person name="Lilley C.J."/>
            <person name="Jones L.M."/>
            <person name="Kikuchi T."/>
            <person name="Reid A.J."/>
            <person name="Thorpe P."/>
            <person name="Tsai I.J."/>
            <person name="Beasley H."/>
            <person name="Blok V."/>
            <person name="Cock P.J.A."/>
            <person name="Van den Akker S.E."/>
            <person name="Holroyd N."/>
            <person name="Hunt M."/>
            <person name="Mantelin S."/>
            <person name="Naghra H."/>
            <person name="Pain A."/>
            <person name="Palomares-Rius J.E."/>
            <person name="Zarowiecki M."/>
            <person name="Berriman M."/>
            <person name="Jones J.T."/>
            <person name="Urwin P.E."/>
        </authorList>
    </citation>
    <scope>NUCLEOTIDE SEQUENCE [LARGE SCALE GENOMIC DNA]</scope>
    <source>
        <strain evidence="3">Lindley</strain>
    </source>
</reference>
<dbReference type="GO" id="GO:0000151">
    <property type="term" value="C:ubiquitin ligase complex"/>
    <property type="evidence" value="ECO:0007669"/>
    <property type="project" value="TreeGrafter"/>
</dbReference>
<evidence type="ECO:0000256" key="1">
    <source>
        <dbReference type="RuleBase" id="RU410713"/>
    </source>
</evidence>
<dbReference type="Gene3D" id="1.10.238.10">
    <property type="entry name" value="EF-hand"/>
    <property type="match status" value="1"/>
</dbReference>
<protein>
    <recommendedName>
        <fullName evidence="1">Defective in cullin neddylation protein</fullName>
    </recommendedName>
</protein>
<dbReference type="GO" id="GO:0045116">
    <property type="term" value="P:protein neddylation"/>
    <property type="evidence" value="ECO:0007669"/>
    <property type="project" value="TreeGrafter"/>
</dbReference>
<dbReference type="PANTHER" id="PTHR12281:SF32">
    <property type="entry name" value="DCN1-LIKE PROTEIN"/>
    <property type="match status" value="1"/>
</dbReference>
<name>A0A183BT98_GLOPA</name>
<evidence type="ECO:0000259" key="2">
    <source>
        <dbReference type="PROSITE" id="PS51229"/>
    </source>
</evidence>
<dbReference type="WBParaSite" id="GPLIN_000383400">
    <property type="protein sequence ID" value="GPLIN_000383400"/>
    <property type="gene ID" value="GPLIN_000383400"/>
</dbReference>
<dbReference type="PANTHER" id="PTHR12281">
    <property type="entry name" value="RP42 RELATED"/>
    <property type="match status" value="1"/>
</dbReference>
<comment type="function">
    <text evidence="1">Neddylation of cullins play an essential role in the regulation of SCF-type complexes activity.</text>
</comment>
<dbReference type="InterPro" id="IPR014764">
    <property type="entry name" value="DCN-prot"/>
</dbReference>
<keyword evidence="3" id="KW-1185">Reference proteome</keyword>
<feature type="domain" description="DCUN1" evidence="2">
    <location>
        <begin position="1"/>
        <end position="155"/>
    </location>
</feature>
<dbReference type="PROSITE" id="PS51229">
    <property type="entry name" value="DCUN1"/>
    <property type="match status" value="1"/>
</dbReference>
<dbReference type="Proteomes" id="UP000050741">
    <property type="component" value="Unassembled WGS sequence"/>
</dbReference>
<evidence type="ECO:0000313" key="3">
    <source>
        <dbReference type="Proteomes" id="UP000050741"/>
    </source>
</evidence>
<dbReference type="GO" id="GO:0097602">
    <property type="term" value="F:cullin family protein binding"/>
    <property type="evidence" value="ECO:0007669"/>
    <property type="project" value="TreeGrafter"/>
</dbReference>
<dbReference type="GO" id="GO:0031624">
    <property type="term" value="F:ubiquitin conjugating enzyme binding"/>
    <property type="evidence" value="ECO:0007669"/>
    <property type="project" value="TreeGrafter"/>
</dbReference>
<sequence length="155" mass="17679">MVCLLCDLGIDPTSRAVMVLAWKMQARKQCEFTQQEFREWLTALMSEPIGTLSPTSVKTALMKAAKETVAERQKFRELYQIVFKYVKLASQTSLELQTAVPAGKSTHYYLPFGQNANELSMEWKRLRHISLQAHQQQQPNGIGKRHQIVQLEAGV</sequence>
<dbReference type="InterPro" id="IPR005176">
    <property type="entry name" value="PONY_dom"/>
</dbReference>
<organism evidence="3 4">
    <name type="scientific">Globodera pallida</name>
    <name type="common">Potato cyst nematode worm</name>
    <name type="synonym">Heterodera pallida</name>
    <dbReference type="NCBI Taxonomy" id="36090"/>
    <lineage>
        <taxon>Eukaryota</taxon>
        <taxon>Metazoa</taxon>
        <taxon>Ecdysozoa</taxon>
        <taxon>Nematoda</taxon>
        <taxon>Chromadorea</taxon>
        <taxon>Rhabditida</taxon>
        <taxon>Tylenchina</taxon>
        <taxon>Tylenchomorpha</taxon>
        <taxon>Tylenchoidea</taxon>
        <taxon>Heteroderidae</taxon>
        <taxon>Heteroderinae</taxon>
        <taxon>Globodera</taxon>
    </lineage>
</organism>
<reference evidence="4" key="2">
    <citation type="submission" date="2016-06" db="UniProtKB">
        <authorList>
            <consortium name="WormBaseParasite"/>
        </authorList>
    </citation>
    <scope>IDENTIFICATION</scope>
</reference>
<evidence type="ECO:0000313" key="4">
    <source>
        <dbReference type="WBParaSite" id="GPLIN_000383400"/>
    </source>
</evidence>
<accession>A0A183BT98</accession>
<dbReference type="GO" id="GO:0032182">
    <property type="term" value="F:ubiquitin-like protein binding"/>
    <property type="evidence" value="ECO:0007669"/>
    <property type="project" value="TreeGrafter"/>
</dbReference>